<dbReference type="eggNOG" id="ENOG502ZYES">
    <property type="taxonomic scope" value="Bacteria"/>
</dbReference>
<dbReference type="RefSeq" id="WP_045441696.1">
    <property type="nucleotide sequence ID" value="NZ_BBIO01000001.1"/>
</dbReference>
<dbReference type="AlphaFoldDB" id="A0A081B6F2"/>
<dbReference type="STRING" id="1333998.M2A_0119"/>
<reference evidence="2 3" key="1">
    <citation type="submission" date="2014-07" db="EMBL/GenBank/DDBJ databases">
        <title>Tepidicaulis marinum gen. nov., sp. nov., a novel marine bacterium denitrifying nitrate to nitrous oxide strictly under microaerobic conditions.</title>
        <authorList>
            <person name="Takeuchi M."/>
            <person name="Yamagishi T."/>
            <person name="Kamagata Y."/>
            <person name="Oshima K."/>
            <person name="Hattori M."/>
            <person name="Katayama T."/>
            <person name="Hanada S."/>
            <person name="Tamaki H."/>
            <person name="Marumo K."/>
            <person name="Maeda H."/>
            <person name="Nedachi M."/>
            <person name="Iwasaki W."/>
            <person name="Suwa Y."/>
            <person name="Sakata S."/>
        </authorList>
    </citation>
    <scope>NUCLEOTIDE SEQUENCE [LARGE SCALE GENOMIC DNA]</scope>
    <source>
        <strain evidence="2 3">MA2</strain>
    </source>
</reference>
<evidence type="ECO:0000313" key="2">
    <source>
        <dbReference type="EMBL" id="GAK43620.1"/>
    </source>
</evidence>
<dbReference type="Proteomes" id="UP000028702">
    <property type="component" value="Unassembled WGS sequence"/>
</dbReference>
<protein>
    <submittedName>
        <fullName evidence="2">Conserved protein</fullName>
    </submittedName>
</protein>
<organism evidence="2 3">
    <name type="scientific">Tepidicaulis marinus</name>
    <dbReference type="NCBI Taxonomy" id="1333998"/>
    <lineage>
        <taxon>Bacteria</taxon>
        <taxon>Pseudomonadati</taxon>
        <taxon>Pseudomonadota</taxon>
        <taxon>Alphaproteobacteria</taxon>
        <taxon>Hyphomicrobiales</taxon>
        <taxon>Parvibaculaceae</taxon>
        <taxon>Tepidicaulis</taxon>
    </lineage>
</organism>
<comment type="caution">
    <text evidence="2">The sequence shown here is derived from an EMBL/GenBank/DDBJ whole genome shotgun (WGS) entry which is preliminary data.</text>
</comment>
<dbReference type="InterPro" id="IPR045958">
    <property type="entry name" value="DUF6378"/>
</dbReference>
<sequence>MSVLKDPSPEAKVLFAALESVDGRQKSYGPPARFMEHVADLWRAQFGWDVTGGDVAQAMILFKLARLSHDAEHHDSWVDISGYAAIGGAGTKKEGA</sequence>
<proteinExistence type="predicted"/>
<evidence type="ECO:0000259" key="1">
    <source>
        <dbReference type="Pfam" id="PF19905"/>
    </source>
</evidence>
<dbReference type="Pfam" id="PF19905">
    <property type="entry name" value="DUF6378"/>
    <property type="match status" value="1"/>
</dbReference>
<feature type="domain" description="DUF6378" evidence="1">
    <location>
        <begin position="13"/>
        <end position="88"/>
    </location>
</feature>
<gene>
    <name evidence="2" type="ORF">M2A_0119</name>
</gene>
<name>A0A081B6F2_9HYPH</name>
<evidence type="ECO:0000313" key="3">
    <source>
        <dbReference type="Proteomes" id="UP000028702"/>
    </source>
</evidence>
<accession>A0A081B6F2</accession>
<keyword evidence="3" id="KW-1185">Reference proteome</keyword>
<dbReference type="EMBL" id="BBIO01000001">
    <property type="protein sequence ID" value="GAK43620.1"/>
    <property type="molecule type" value="Genomic_DNA"/>
</dbReference>